<sequence length="42" mass="5091">MVLDNVSEKEAFRATNLMNNRPRKYLSIHLRWATLCNHQYQK</sequence>
<keyword evidence="2" id="KW-1185">Reference proteome</keyword>
<evidence type="ECO:0000313" key="1">
    <source>
        <dbReference type="EMBL" id="CAB5501493.1"/>
    </source>
</evidence>
<comment type="caution">
    <text evidence="1">The sequence shown here is derived from an EMBL/GenBank/DDBJ whole genome shotgun (WGS) entry which is preliminary data.</text>
</comment>
<dbReference type="EMBL" id="CAHJWF010000206">
    <property type="protein sequence ID" value="CAB5501493.1"/>
    <property type="molecule type" value="Genomic_DNA"/>
</dbReference>
<gene>
    <name evidence="1" type="ORF">AZO1586I_818</name>
</gene>
<dbReference type="Proteomes" id="UP000626656">
    <property type="component" value="Unassembled WGS sequence"/>
</dbReference>
<reference evidence="1 2" key="1">
    <citation type="submission" date="2020-05" db="EMBL/GenBank/DDBJ databases">
        <authorList>
            <person name="Petersen J."/>
            <person name="Sayavedra L."/>
        </authorList>
    </citation>
    <scope>NUCLEOTIDE SEQUENCE [LARGE SCALE GENOMIC DNA]</scope>
    <source>
        <strain evidence="1">B azoricus SOX ET2 1586I</strain>
    </source>
</reference>
<evidence type="ECO:0000313" key="2">
    <source>
        <dbReference type="Proteomes" id="UP000626656"/>
    </source>
</evidence>
<accession>A0ABM8M6W7</accession>
<name>A0ABM8M6W7_9GAMM</name>
<organism evidence="1 2">
    <name type="scientific">Bathymodiolus thermophilus thioautotrophic gill symbiont</name>
    <dbReference type="NCBI Taxonomy" id="2360"/>
    <lineage>
        <taxon>Bacteria</taxon>
        <taxon>Pseudomonadati</taxon>
        <taxon>Pseudomonadota</taxon>
        <taxon>Gammaproteobacteria</taxon>
        <taxon>sulfur-oxidizing symbionts</taxon>
    </lineage>
</organism>
<proteinExistence type="predicted"/>
<protein>
    <submittedName>
        <fullName evidence="1">Uncharacterized protein</fullName>
    </submittedName>
</protein>